<sequence>MSKSFWLLGTMLAGVALPAQAQVATEGGTPGPTEQGGGVAATPAVVDAATDNGDIIVTATRRNEALSDVPIAVSAVSGDTLTRSGATDIRALNQLSPSLLVSSTTSDAGGAVARIRGIGTVGDNPGLESSVALFIDGVYRSRTGVGLTELGAIDRIEVLRGPQGTLFGRNASAGLISVITAKPSYEEAGTAELSYGNYDYWRGQLGLTGAIVPGKIAYRLDGVYVKRDGFLKEGPYSGSTGRRFNDRDRYIVRGQLLFEPTEALSFRLIGDYSRKNEECCAGVYLPTRDVSRNASGQLVTGPSSTAAVLRSLGGFINDRPYDRRASVSPGRSYRQDVEDYGLSGEVNYDLGGAALTSITAYRNNDYTRGQDADFSSVDLLYRPDDGRDFIRFRTFTQELRLQGEAFAGKLDWLVGGYYASEKLDVRSALSFGKDFDSYITRQVQLGGGGAQFPGFSNLRGFLSAGLAQGGLPTALIGQIAPLVPNIATYSNTGQDDRYRQRSRNFAFFTHNVIHVTDTLSLTLGARYTNERKTLNANFTSTVPAGNATAQLGNAIVALRTLAANAPATAAGAALRAGATQAANGITALAPASALYGVLTGFNGTLPERRRKEDEWTGTAVLSWKPTPDLLTYASYSKGYKAGGFNLDRSVLSLTAPDLNQLEFQSEKVDAYELGAKFNGRGFDLNVALFQQEFKNFQLNNFQGVNFIVENINGCTALAGGSGADSDTGNSGSAAEAAATASGACTGKLKPGVRSRGIEVEAYIRPAPDFNVNIGFTRAETKYKKDLAGAFGRPLPTSLVNLPGARVSNSAVYTVTTGAGWTPALGTGGLRGLIYADMRYQSDINTGSDLFFEKRQDGFVTVNARVGLTGEDGAWALEFWGQNIFDTDYTQVAFNAPTQGLGDTISVARGLQTSTNRLYGAFLAEPRTYGVTVRTKF</sequence>
<protein>
    <submittedName>
        <fullName evidence="18">TonB-dependent receptor</fullName>
    </submittedName>
</protein>
<dbReference type="Proteomes" id="UP000318681">
    <property type="component" value="Unassembled WGS sequence"/>
</dbReference>
<keyword evidence="9 14" id="KW-0798">TonB box</keyword>
<evidence type="ECO:0000256" key="7">
    <source>
        <dbReference type="ARBA" id="ARBA00023004"/>
    </source>
</evidence>
<keyword evidence="2 12" id="KW-0813">Transport</keyword>
<dbReference type="InterPro" id="IPR000531">
    <property type="entry name" value="Beta-barrel_TonB"/>
</dbReference>
<feature type="domain" description="TonB-dependent receptor plug" evidence="17">
    <location>
        <begin position="66"/>
        <end position="174"/>
    </location>
</feature>
<dbReference type="Gene3D" id="2.40.170.20">
    <property type="entry name" value="TonB-dependent receptor, beta-barrel domain"/>
    <property type="match status" value="2"/>
</dbReference>
<dbReference type="PROSITE" id="PS52016">
    <property type="entry name" value="TONB_DEPENDENT_REC_3"/>
    <property type="match status" value="1"/>
</dbReference>
<dbReference type="Pfam" id="PF07715">
    <property type="entry name" value="Plug"/>
    <property type="match status" value="1"/>
</dbReference>
<evidence type="ECO:0000259" key="16">
    <source>
        <dbReference type="Pfam" id="PF00593"/>
    </source>
</evidence>
<evidence type="ECO:0000256" key="8">
    <source>
        <dbReference type="ARBA" id="ARBA00023065"/>
    </source>
</evidence>
<evidence type="ECO:0000256" key="12">
    <source>
        <dbReference type="PROSITE-ProRule" id="PRU01360"/>
    </source>
</evidence>
<evidence type="ECO:0000256" key="6">
    <source>
        <dbReference type="ARBA" id="ARBA00022729"/>
    </source>
</evidence>
<dbReference type="PANTHER" id="PTHR32552">
    <property type="entry name" value="FERRICHROME IRON RECEPTOR-RELATED"/>
    <property type="match status" value="1"/>
</dbReference>
<evidence type="ECO:0000256" key="1">
    <source>
        <dbReference type="ARBA" id="ARBA00004571"/>
    </source>
</evidence>
<evidence type="ECO:0000256" key="11">
    <source>
        <dbReference type="ARBA" id="ARBA00023237"/>
    </source>
</evidence>
<dbReference type="OrthoDB" id="9760333at2"/>
<dbReference type="InterPro" id="IPR012910">
    <property type="entry name" value="Plug_dom"/>
</dbReference>
<feature type="domain" description="TonB-dependent receptor-like beta-barrel" evidence="16">
    <location>
        <begin position="361"/>
        <end position="883"/>
    </location>
</feature>
<keyword evidence="19" id="KW-1185">Reference proteome</keyword>
<dbReference type="GO" id="GO:0006826">
    <property type="term" value="P:iron ion transport"/>
    <property type="evidence" value="ECO:0007669"/>
    <property type="project" value="UniProtKB-KW"/>
</dbReference>
<evidence type="ECO:0000256" key="9">
    <source>
        <dbReference type="ARBA" id="ARBA00023077"/>
    </source>
</evidence>
<proteinExistence type="inferred from homology"/>
<keyword evidence="10 12" id="KW-0472">Membrane</keyword>
<gene>
    <name evidence="18" type="ORF">FOY91_05895</name>
</gene>
<keyword evidence="6 15" id="KW-0732">Signal</keyword>
<reference evidence="18 19" key="1">
    <citation type="submission" date="2019-07" db="EMBL/GenBank/DDBJ databases">
        <title>Sphingomonas solaris sp. nov., isolated from a solar panel from Boston, Massachusetts.</title>
        <authorList>
            <person name="Tanner K."/>
            <person name="Pascual J."/>
            <person name="Mancuso C."/>
            <person name="Pereto J."/>
            <person name="Khalil A."/>
            <person name="Vilanova C."/>
        </authorList>
    </citation>
    <scope>NUCLEOTIDE SEQUENCE [LARGE SCALE GENOMIC DNA]</scope>
    <source>
        <strain evidence="18 19">R4DWN</strain>
    </source>
</reference>
<dbReference type="AlphaFoldDB" id="A0A558R948"/>
<dbReference type="GO" id="GO:0009279">
    <property type="term" value="C:cell outer membrane"/>
    <property type="evidence" value="ECO:0007669"/>
    <property type="project" value="UniProtKB-SubCell"/>
</dbReference>
<keyword evidence="8" id="KW-0406">Ion transport</keyword>
<dbReference type="EMBL" id="VNIM01000016">
    <property type="protein sequence ID" value="TVV75812.1"/>
    <property type="molecule type" value="Genomic_DNA"/>
</dbReference>
<keyword evidence="18" id="KW-0675">Receptor</keyword>
<keyword evidence="11 12" id="KW-0998">Cell outer membrane</keyword>
<evidence type="ECO:0000256" key="5">
    <source>
        <dbReference type="ARBA" id="ARBA00022692"/>
    </source>
</evidence>
<comment type="similarity">
    <text evidence="12 14">Belongs to the TonB-dependent receptor family.</text>
</comment>
<evidence type="ECO:0000256" key="4">
    <source>
        <dbReference type="ARBA" id="ARBA00022496"/>
    </source>
</evidence>
<accession>A0A558R948</accession>
<evidence type="ECO:0000256" key="15">
    <source>
        <dbReference type="SAM" id="SignalP"/>
    </source>
</evidence>
<keyword evidence="5 12" id="KW-0812">Transmembrane</keyword>
<evidence type="ECO:0000256" key="3">
    <source>
        <dbReference type="ARBA" id="ARBA00022452"/>
    </source>
</evidence>
<comment type="caution">
    <text evidence="18">The sequence shown here is derived from an EMBL/GenBank/DDBJ whole genome shotgun (WGS) entry which is preliminary data.</text>
</comment>
<evidence type="ECO:0000313" key="18">
    <source>
        <dbReference type="EMBL" id="TVV75812.1"/>
    </source>
</evidence>
<evidence type="ECO:0000256" key="13">
    <source>
        <dbReference type="PROSITE-ProRule" id="PRU10144"/>
    </source>
</evidence>
<evidence type="ECO:0000256" key="10">
    <source>
        <dbReference type="ARBA" id="ARBA00023136"/>
    </source>
</evidence>
<dbReference type="PROSITE" id="PS01156">
    <property type="entry name" value="TONB_DEPENDENT_REC_2"/>
    <property type="match status" value="1"/>
</dbReference>
<organism evidence="18 19">
    <name type="scientific">Alterirhizorhabdus solaris</name>
    <dbReference type="NCBI Taxonomy" id="2529389"/>
    <lineage>
        <taxon>Bacteria</taxon>
        <taxon>Pseudomonadati</taxon>
        <taxon>Pseudomonadota</taxon>
        <taxon>Alphaproteobacteria</taxon>
        <taxon>Sphingomonadales</taxon>
        <taxon>Rhizorhabdaceae</taxon>
        <taxon>Alterirhizorhabdus</taxon>
    </lineage>
</organism>
<dbReference type="InterPro" id="IPR010917">
    <property type="entry name" value="TonB_rcpt_CS"/>
</dbReference>
<dbReference type="Pfam" id="PF00593">
    <property type="entry name" value="TonB_dep_Rec_b-barrel"/>
    <property type="match status" value="1"/>
</dbReference>
<feature type="short sequence motif" description="TonB C-terminal box" evidence="13">
    <location>
        <begin position="919"/>
        <end position="936"/>
    </location>
</feature>
<keyword evidence="4" id="KW-0410">Iron transport</keyword>
<feature type="chain" id="PRO_5022138483" evidence="15">
    <location>
        <begin position="22"/>
        <end position="936"/>
    </location>
</feature>
<feature type="signal peptide" evidence="15">
    <location>
        <begin position="1"/>
        <end position="21"/>
    </location>
</feature>
<evidence type="ECO:0000313" key="19">
    <source>
        <dbReference type="Proteomes" id="UP000318681"/>
    </source>
</evidence>
<dbReference type="InterPro" id="IPR039426">
    <property type="entry name" value="TonB-dep_rcpt-like"/>
</dbReference>
<evidence type="ECO:0000256" key="2">
    <source>
        <dbReference type="ARBA" id="ARBA00022448"/>
    </source>
</evidence>
<keyword evidence="3 12" id="KW-1134">Transmembrane beta strand</keyword>
<dbReference type="PANTHER" id="PTHR32552:SF81">
    <property type="entry name" value="TONB-DEPENDENT OUTER MEMBRANE RECEPTOR"/>
    <property type="match status" value="1"/>
</dbReference>
<evidence type="ECO:0000259" key="17">
    <source>
        <dbReference type="Pfam" id="PF07715"/>
    </source>
</evidence>
<dbReference type="RefSeq" id="WP_145149104.1">
    <property type="nucleotide sequence ID" value="NZ_VNIM01000016.1"/>
</dbReference>
<comment type="subcellular location">
    <subcellularLocation>
        <location evidence="1 12">Cell outer membrane</location>
        <topology evidence="1 12">Multi-pass membrane protein</topology>
    </subcellularLocation>
</comment>
<dbReference type="SUPFAM" id="SSF56935">
    <property type="entry name" value="Porins"/>
    <property type="match status" value="1"/>
</dbReference>
<keyword evidence="7" id="KW-0408">Iron</keyword>
<name>A0A558R948_9SPHN</name>
<evidence type="ECO:0000256" key="14">
    <source>
        <dbReference type="RuleBase" id="RU003357"/>
    </source>
</evidence>
<dbReference type="InterPro" id="IPR036942">
    <property type="entry name" value="Beta-barrel_TonB_sf"/>
</dbReference>